<evidence type="ECO:0000256" key="4">
    <source>
        <dbReference type="ARBA" id="ARBA00023315"/>
    </source>
</evidence>
<dbReference type="PANTHER" id="PTHR42811">
    <property type="entry name" value="SERINE ACETYLTRANSFERASE"/>
    <property type="match status" value="1"/>
</dbReference>
<keyword evidence="6" id="KW-1185">Reference proteome</keyword>
<evidence type="ECO:0000256" key="2">
    <source>
        <dbReference type="ARBA" id="ARBA00022679"/>
    </source>
</evidence>
<proteinExistence type="inferred from homology"/>
<dbReference type="Pfam" id="PF00132">
    <property type="entry name" value="Hexapep"/>
    <property type="match status" value="1"/>
</dbReference>
<dbReference type="SUPFAM" id="SSF51161">
    <property type="entry name" value="Trimeric LpxA-like enzymes"/>
    <property type="match status" value="1"/>
</dbReference>
<evidence type="ECO:0000256" key="3">
    <source>
        <dbReference type="ARBA" id="ARBA00022737"/>
    </source>
</evidence>
<dbReference type="GO" id="GO:0016746">
    <property type="term" value="F:acyltransferase activity"/>
    <property type="evidence" value="ECO:0007669"/>
    <property type="project" value="UniProtKB-KW"/>
</dbReference>
<dbReference type="RefSeq" id="WP_196099387.1">
    <property type="nucleotide sequence ID" value="NZ_CP064939.1"/>
</dbReference>
<protein>
    <submittedName>
        <fullName evidence="5">Serine acetyltransferase</fullName>
    </submittedName>
</protein>
<dbReference type="EMBL" id="CP064939">
    <property type="protein sequence ID" value="QPH39929.1"/>
    <property type="molecule type" value="Genomic_DNA"/>
</dbReference>
<keyword evidence="4" id="KW-0012">Acyltransferase</keyword>
<dbReference type="Proteomes" id="UP000594759">
    <property type="component" value="Chromosome"/>
</dbReference>
<name>A0A7S9KZY0_9SPHI</name>
<dbReference type="InterPro" id="IPR045304">
    <property type="entry name" value="LbH_SAT"/>
</dbReference>
<evidence type="ECO:0000313" key="5">
    <source>
        <dbReference type="EMBL" id="QPH39929.1"/>
    </source>
</evidence>
<dbReference type="InterPro" id="IPR001451">
    <property type="entry name" value="Hexapep"/>
</dbReference>
<dbReference type="AlphaFoldDB" id="A0A7S9KZY0"/>
<gene>
    <name evidence="5" type="ORF">IZT61_01175</name>
</gene>
<dbReference type="PROSITE" id="PS00101">
    <property type="entry name" value="HEXAPEP_TRANSFERASES"/>
    <property type="match status" value="1"/>
</dbReference>
<dbReference type="Gene3D" id="2.160.10.10">
    <property type="entry name" value="Hexapeptide repeat proteins"/>
    <property type="match status" value="1"/>
</dbReference>
<keyword evidence="2 5" id="KW-0808">Transferase</keyword>
<organism evidence="5 6">
    <name type="scientific">Pedobacter endophyticus</name>
    <dbReference type="NCBI Taxonomy" id="2789740"/>
    <lineage>
        <taxon>Bacteria</taxon>
        <taxon>Pseudomonadati</taxon>
        <taxon>Bacteroidota</taxon>
        <taxon>Sphingobacteriia</taxon>
        <taxon>Sphingobacteriales</taxon>
        <taxon>Sphingobacteriaceae</taxon>
        <taxon>Pedobacter</taxon>
    </lineage>
</organism>
<dbReference type="InterPro" id="IPR011004">
    <property type="entry name" value="Trimer_LpxA-like_sf"/>
</dbReference>
<reference evidence="5 6" key="1">
    <citation type="submission" date="2020-11" db="EMBL/GenBank/DDBJ databases">
        <title>Pedobacter endophytica, an endophytic bacteria isolated form Carex pumila.</title>
        <authorList>
            <person name="Peng Y."/>
            <person name="Jiang L."/>
            <person name="Lee J."/>
        </authorList>
    </citation>
    <scope>NUCLEOTIDE SEQUENCE [LARGE SCALE GENOMIC DNA]</scope>
    <source>
        <strain evidence="5 6">JBR3-12</strain>
    </source>
</reference>
<keyword evidence="3" id="KW-0677">Repeat</keyword>
<sequence length="189" mass="20755">MRNKNKERKSTGIFQDWADNPGNTKGRIVLVFYRLAALIKGNPTLSILFFWYLPIYKFVIGWFFNIEINPEVKAGRGLKLEYGYGSVINGTTVFGENCTLRQLTTITSKKQDDGKFGASPKIGNNVDIGVNVTIIGDVHIGNNVIIGAGAVITKDVEENCVMVGNPAKLLKKVYGFPDVKERSLLLGGA</sequence>
<comment type="similarity">
    <text evidence="1">Belongs to the transferase hexapeptide repeat family.</text>
</comment>
<dbReference type="InterPro" id="IPR018357">
    <property type="entry name" value="Hexapep_transf_CS"/>
</dbReference>
<evidence type="ECO:0000256" key="1">
    <source>
        <dbReference type="ARBA" id="ARBA00007274"/>
    </source>
</evidence>
<accession>A0A7S9KZY0</accession>
<dbReference type="CDD" id="cd03354">
    <property type="entry name" value="LbH_SAT"/>
    <property type="match status" value="1"/>
</dbReference>
<evidence type="ECO:0000313" key="6">
    <source>
        <dbReference type="Proteomes" id="UP000594759"/>
    </source>
</evidence>
<dbReference type="KEGG" id="pex:IZT61_01175"/>